<dbReference type="Pfam" id="PF07715">
    <property type="entry name" value="Plug"/>
    <property type="match status" value="1"/>
</dbReference>
<dbReference type="GO" id="GO:0015344">
    <property type="term" value="F:siderophore uptake transmembrane transporter activity"/>
    <property type="evidence" value="ECO:0007669"/>
    <property type="project" value="TreeGrafter"/>
</dbReference>
<evidence type="ECO:0000256" key="5">
    <source>
        <dbReference type="ARBA" id="ARBA00023136"/>
    </source>
</evidence>
<dbReference type="Gene3D" id="2.170.130.10">
    <property type="entry name" value="TonB-dependent receptor, plug domain"/>
    <property type="match status" value="1"/>
</dbReference>
<dbReference type="InterPro" id="IPR036942">
    <property type="entry name" value="Beta-barrel_TonB_sf"/>
</dbReference>
<keyword evidence="4" id="KW-0732">Signal</keyword>
<dbReference type="SUPFAM" id="SSF56935">
    <property type="entry name" value="Porins"/>
    <property type="match status" value="1"/>
</dbReference>
<evidence type="ECO:0000259" key="7">
    <source>
        <dbReference type="Pfam" id="PF07715"/>
    </source>
</evidence>
<keyword evidence="6" id="KW-0998">Cell outer membrane</keyword>
<name>A0A382KY84_9ZZZZ</name>
<feature type="domain" description="TonB-dependent receptor plug" evidence="7">
    <location>
        <begin position="47"/>
        <end position="154"/>
    </location>
</feature>
<comment type="subcellular location">
    <subcellularLocation>
        <location evidence="1">Cell outer membrane</location>
        <topology evidence="1">Multi-pass membrane protein</topology>
    </subcellularLocation>
</comment>
<accession>A0A382KY84</accession>
<reference evidence="8" key="1">
    <citation type="submission" date="2018-05" db="EMBL/GenBank/DDBJ databases">
        <authorList>
            <person name="Lanie J.A."/>
            <person name="Ng W.-L."/>
            <person name="Kazmierczak K.M."/>
            <person name="Andrzejewski T.M."/>
            <person name="Davidsen T.M."/>
            <person name="Wayne K.J."/>
            <person name="Tettelin H."/>
            <person name="Glass J.I."/>
            <person name="Rusch D."/>
            <person name="Podicherti R."/>
            <person name="Tsui H.-C.T."/>
            <person name="Winkler M.E."/>
        </authorList>
    </citation>
    <scope>NUCLEOTIDE SEQUENCE</scope>
</reference>
<dbReference type="EMBL" id="UINC01083737">
    <property type="protein sequence ID" value="SVC29734.1"/>
    <property type="molecule type" value="Genomic_DNA"/>
</dbReference>
<dbReference type="AlphaFoldDB" id="A0A382KY84"/>
<dbReference type="PROSITE" id="PS52016">
    <property type="entry name" value="TONB_DEPENDENT_REC_3"/>
    <property type="match status" value="1"/>
</dbReference>
<keyword evidence="3" id="KW-0812">Transmembrane</keyword>
<dbReference type="InterPro" id="IPR039426">
    <property type="entry name" value="TonB-dep_rcpt-like"/>
</dbReference>
<evidence type="ECO:0000256" key="3">
    <source>
        <dbReference type="ARBA" id="ARBA00022692"/>
    </source>
</evidence>
<dbReference type="GO" id="GO:0009279">
    <property type="term" value="C:cell outer membrane"/>
    <property type="evidence" value="ECO:0007669"/>
    <property type="project" value="UniProtKB-SubCell"/>
</dbReference>
<sequence length="353" mass="38100">MKHHHRNWAALGAFLSLLLTNFAWGETELPDELIVTATRLNDLPKGASVTIITENDIQNAPAEDLPNLLGLEAGIYNRDLFSGVSGAQATVDMRGFGAVGTQNTLLLLDGRRLNDIDLAAVDFTSIPLHSIKKIEIVRGNAGSVLYGDGAVGGVINIVTKSPANQADSASIDYAIAQQQRHEANMFISRSMGRYSLNVSSNFVQADGFRDNNNLLQRNALGQLRYTGDGGEAFIKLGGDFQSLGLPGARLIDRADGTDEFLTARDKATTPLDKALQSGLRFDFGITRELSNGAELILDAGVRKKDQDSSIEDNTGGEFNQIIDTELTTWSLTPRANVEWLLSGQDHQSTIGAD</sequence>
<feature type="non-terminal residue" evidence="8">
    <location>
        <position position="353"/>
    </location>
</feature>
<evidence type="ECO:0000256" key="4">
    <source>
        <dbReference type="ARBA" id="ARBA00022729"/>
    </source>
</evidence>
<gene>
    <name evidence="8" type="ORF">METZ01_LOCUS282588</name>
</gene>
<dbReference type="PANTHER" id="PTHR30069">
    <property type="entry name" value="TONB-DEPENDENT OUTER MEMBRANE RECEPTOR"/>
    <property type="match status" value="1"/>
</dbReference>
<proteinExistence type="predicted"/>
<protein>
    <recommendedName>
        <fullName evidence="7">TonB-dependent receptor plug domain-containing protein</fullName>
    </recommendedName>
</protein>
<evidence type="ECO:0000256" key="6">
    <source>
        <dbReference type="ARBA" id="ARBA00023237"/>
    </source>
</evidence>
<evidence type="ECO:0000256" key="2">
    <source>
        <dbReference type="ARBA" id="ARBA00022448"/>
    </source>
</evidence>
<dbReference type="GO" id="GO:0044718">
    <property type="term" value="P:siderophore transmembrane transport"/>
    <property type="evidence" value="ECO:0007669"/>
    <property type="project" value="TreeGrafter"/>
</dbReference>
<dbReference type="InterPro" id="IPR012910">
    <property type="entry name" value="Plug_dom"/>
</dbReference>
<keyword evidence="2" id="KW-0813">Transport</keyword>
<dbReference type="Gene3D" id="2.40.170.20">
    <property type="entry name" value="TonB-dependent receptor, beta-barrel domain"/>
    <property type="match status" value="1"/>
</dbReference>
<dbReference type="InterPro" id="IPR037066">
    <property type="entry name" value="Plug_dom_sf"/>
</dbReference>
<organism evidence="8">
    <name type="scientific">marine metagenome</name>
    <dbReference type="NCBI Taxonomy" id="408172"/>
    <lineage>
        <taxon>unclassified sequences</taxon>
        <taxon>metagenomes</taxon>
        <taxon>ecological metagenomes</taxon>
    </lineage>
</organism>
<keyword evidence="5" id="KW-0472">Membrane</keyword>
<dbReference type="PANTHER" id="PTHR30069:SF29">
    <property type="entry name" value="HEMOGLOBIN AND HEMOGLOBIN-HAPTOGLOBIN-BINDING PROTEIN 1-RELATED"/>
    <property type="match status" value="1"/>
</dbReference>
<evidence type="ECO:0000256" key="1">
    <source>
        <dbReference type="ARBA" id="ARBA00004571"/>
    </source>
</evidence>
<evidence type="ECO:0000313" key="8">
    <source>
        <dbReference type="EMBL" id="SVC29734.1"/>
    </source>
</evidence>